<dbReference type="SUPFAM" id="SSF49363">
    <property type="entry name" value="Purple acid phosphatase, N-terminal domain"/>
    <property type="match status" value="1"/>
</dbReference>
<dbReference type="Gene3D" id="2.60.40.380">
    <property type="entry name" value="Purple acid phosphatase-like, N-terminal"/>
    <property type="match status" value="1"/>
</dbReference>
<dbReference type="GO" id="GO:0003993">
    <property type="term" value="F:acid phosphatase activity"/>
    <property type="evidence" value="ECO:0007669"/>
    <property type="project" value="InterPro"/>
</dbReference>
<dbReference type="Pfam" id="PF16656">
    <property type="entry name" value="Pur_ac_phosph_N"/>
    <property type="match status" value="1"/>
</dbReference>
<protein>
    <submittedName>
        <fullName evidence="5">Purple acid phosphatase-like protein</fullName>
    </submittedName>
</protein>
<dbReference type="Pfam" id="PF00149">
    <property type="entry name" value="Metallophos"/>
    <property type="match status" value="1"/>
</dbReference>
<organism evidence="5 6">
    <name type="scientific">Anaerospora hongkongensis</name>
    <dbReference type="NCBI Taxonomy" id="244830"/>
    <lineage>
        <taxon>Bacteria</taxon>
        <taxon>Bacillati</taxon>
        <taxon>Bacillota</taxon>
        <taxon>Negativicutes</taxon>
        <taxon>Selenomonadales</taxon>
        <taxon>Sporomusaceae</taxon>
        <taxon>Anaerospora</taxon>
    </lineage>
</organism>
<name>A0A4R1PZS3_9FIRM</name>
<feature type="domain" description="Purple acid phosphatase N-terminal" evidence="4">
    <location>
        <begin position="40"/>
        <end position="130"/>
    </location>
</feature>
<keyword evidence="2" id="KW-0472">Membrane</keyword>
<dbReference type="PANTHER" id="PTHR45867">
    <property type="entry name" value="PURPLE ACID PHOSPHATASE"/>
    <property type="match status" value="1"/>
</dbReference>
<dbReference type="Gene3D" id="3.60.21.10">
    <property type="match status" value="1"/>
</dbReference>
<dbReference type="EMBL" id="SLUI01000017">
    <property type="protein sequence ID" value="TCL33562.1"/>
    <property type="molecule type" value="Genomic_DNA"/>
</dbReference>
<sequence length="412" mass="46406">MTKRKKYIWGIVVACIAAGLVIFSIAKSAYTGLDSDAGQIMQVITADMKHERTISWKTAAMGSPGSLEVRAKQAKDSTVVKAEAAELPVYNGGKPYTLYTAHAKNLLPGTEYEYRVSTGKRQSPWQEFRTEPETTAFKTLIFGDSQSVDYKEWANTAQSAWKRVPDAAFFVNMGDLVDNGQDDYQWNAWFDGAAKLSMAIPTAPVMGNHEAYNLDWKMALPTYYLTLFAIPGNGPSGLERYAYSYDYGDVHFIVLNTQSEELRSWYPDLLKKQQKWLQKDLAQTQKKWKVVLMHRGIWKHPFNGPLDENGSAFAPLFDTYHVDLVFTGHVHSYARTAALKNGRRDPAGTVYITTGRSGEKTWDKSPQKPMDEVYYNPLDMPNYLVLEASQAALKVAAFKQNGELIDQTEIKK</sequence>
<evidence type="ECO:0000259" key="4">
    <source>
        <dbReference type="Pfam" id="PF16656"/>
    </source>
</evidence>
<evidence type="ECO:0000256" key="2">
    <source>
        <dbReference type="SAM" id="Phobius"/>
    </source>
</evidence>
<keyword evidence="2" id="KW-1133">Transmembrane helix</keyword>
<gene>
    <name evidence="5" type="ORF">EV210_11718</name>
</gene>
<accession>A0A4R1PZS3</accession>
<dbReference type="InterPro" id="IPR004843">
    <property type="entry name" value="Calcineurin-like_PHP"/>
</dbReference>
<dbReference type="AlphaFoldDB" id="A0A4R1PZS3"/>
<evidence type="ECO:0000256" key="1">
    <source>
        <dbReference type="ARBA" id="ARBA00022729"/>
    </source>
</evidence>
<evidence type="ECO:0000313" key="5">
    <source>
        <dbReference type="EMBL" id="TCL33562.1"/>
    </source>
</evidence>
<dbReference type="GO" id="GO:0046872">
    <property type="term" value="F:metal ion binding"/>
    <property type="evidence" value="ECO:0007669"/>
    <property type="project" value="InterPro"/>
</dbReference>
<dbReference type="RefSeq" id="WP_132083057.1">
    <property type="nucleotide sequence ID" value="NZ_SLUI01000017.1"/>
</dbReference>
<keyword evidence="1" id="KW-0732">Signal</keyword>
<evidence type="ECO:0000313" key="6">
    <source>
        <dbReference type="Proteomes" id="UP000295063"/>
    </source>
</evidence>
<dbReference type="InterPro" id="IPR029052">
    <property type="entry name" value="Metallo-depent_PP-like"/>
</dbReference>
<dbReference type="SUPFAM" id="SSF56300">
    <property type="entry name" value="Metallo-dependent phosphatases"/>
    <property type="match status" value="1"/>
</dbReference>
<feature type="domain" description="Calcineurin-like phosphoesterase" evidence="3">
    <location>
        <begin position="138"/>
        <end position="333"/>
    </location>
</feature>
<keyword evidence="2" id="KW-0812">Transmembrane</keyword>
<keyword evidence="6" id="KW-1185">Reference proteome</keyword>
<feature type="transmembrane region" description="Helical" evidence="2">
    <location>
        <begin position="7"/>
        <end position="26"/>
    </location>
</feature>
<evidence type="ECO:0000259" key="3">
    <source>
        <dbReference type="Pfam" id="PF00149"/>
    </source>
</evidence>
<reference evidence="5 6" key="1">
    <citation type="submission" date="2019-03" db="EMBL/GenBank/DDBJ databases">
        <title>Genomic Encyclopedia of Type Strains, Phase IV (KMG-IV): sequencing the most valuable type-strain genomes for metagenomic binning, comparative biology and taxonomic classification.</title>
        <authorList>
            <person name="Goeker M."/>
        </authorList>
    </citation>
    <scope>NUCLEOTIDE SEQUENCE [LARGE SCALE GENOMIC DNA]</scope>
    <source>
        <strain evidence="5 6">DSM 15969</strain>
    </source>
</reference>
<dbReference type="InterPro" id="IPR008963">
    <property type="entry name" value="Purple_acid_Pase-like_N"/>
</dbReference>
<comment type="caution">
    <text evidence="5">The sequence shown here is derived from an EMBL/GenBank/DDBJ whole genome shotgun (WGS) entry which is preliminary data.</text>
</comment>
<dbReference type="Proteomes" id="UP000295063">
    <property type="component" value="Unassembled WGS sequence"/>
</dbReference>
<dbReference type="PANTHER" id="PTHR45867:SF3">
    <property type="entry name" value="ACID PHOSPHATASE TYPE 7"/>
    <property type="match status" value="1"/>
</dbReference>
<dbReference type="InterPro" id="IPR015914">
    <property type="entry name" value="PAPs_N"/>
</dbReference>
<proteinExistence type="predicted"/>
<dbReference type="OrthoDB" id="9809781at2"/>